<dbReference type="AlphaFoldDB" id="A0A432WCQ8"/>
<feature type="domain" description="FAD dependent oxidoreductase" evidence="2">
    <location>
        <begin position="54"/>
        <end position="409"/>
    </location>
</feature>
<protein>
    <recommendedName>
        <fullName evidence="2">FAD dependent oxidoreductase domain-containing protein</fullName>
    </recommendedName>
</protein>
<evidence type="ECO:0000313" key="4">
    <source>
        <dbReference type="Proteomes" id="UP000287823"/>
    </source>
</evidence>
<keyword evidence="1" id="KW-0560">Oxidoreductase</keyword>
<dbReference type="InterPro" id="IPR006076">
    <property type="entry name" value="FAD-dep_OxRdtase"/>
</dbReference>
<organism evidence="3 4">
    <name type="scientific">Aliidiomarina soli</name>
    <dbReference type="NCBI Taxonomy" id="1928574"/>
    <lineage>
        <taxon>Bacteria</taxon>
        <taxon>Pseudomonadati</taxon>
        <taxon>Pseudomonadota</taxon>
        <taxon>Gammaproteobacteria</taxon>
        <taxon>Alteromonadales</taxon>
        <taxon>Idiomarinaceae</taxon>
        <taxon>Aliidiomarina</taxon>
    </lineage>
</organism>
<evidence type="ECO:0000313" key="3">
    <source>
        <dbReference type="EMBL" id="RUO29632.1"/>
    </source>
</evidence>
<accession>A0A432WCQ8</accession>
<gene>
    <name evidence="3" type="ORF">CWE14_14340</name>
</gene>
<dbReference type="SUPFAM" id="SSF51905">
    <property type="entry name" value="FAD/NAD(P)-binding domain"/>
    <property type="match status" value="1"/>
</dbReference>
<dbReference type="Proteomes" id="UP000287823">
    <property type="component" value="Unassembled WGS sequence"/>
</dbReference>
<comment type="caution">
    <text evidence="3">The sequence shown here is derived from an EMBL/GenBank/DDBJ whole genome shotgun (WGS) entry which is preliminary data.</text>
</comment>
<name>A0A432WCQ8_9GAMM</name>
<dbReference type="GO" id="GO:0016491">
    <property type="term" value="F:oxidoreductase activity"/>
    <property type="evidence" value="ECO:0007669"/>
    <property type="project" value="UniProtKB-KW"/>
</dbReference>
<keyword evidence="4" id="KW-1185">Reference proteome</keyword>
<dbReference type="Gene3D" id="3.50.50.60">
    <property type="entry name" value="FAD/NAD(P)-binding domain"/>
    <property type="match status" value="1"/>
</dbReference>
<dbReference type="PANTHER" id="PTHR13847:SF281">
    <property type="entry name" value="FAD DEPENDENT OXIDOREDUCTASE DOMAIN-CONTAINING PROTEIN"/>
    <property type="match status" value="1"/>
</dbReference>
<dbReference type="GO" id="GO:0005737">
    <property type="term" value="C:cytoplasm"/>
    <property type="evidence" value="ECO:0007669"/>
    <property type="project" value="TreeGrafter"/>
</dbReference>
<dbReference type="PANTHER" id="PTHR13847">
    <property type="entry name" value="SARCOSINE DEHYDROGENASE-RELATED"/>
    <property type="match status" value="1"/>
</dbReference>
<evidence type="ECO:0000256" key="1">
    <source>
        <dbReference type="ARBA" id="ARBA00023002"/>
    </source>
</evidence>
<evidence type="ECO:0000259" key="2">
    <source>
        <dbReference type="Pfam" id="PF01266"/>
    </source>
</evidence>
<reference evidence="3 4" key="1">
    <citation type="journal article" date="2011" name="Front. Microbiol.">
        <title>Genomic signatures of strain selection and enhancement in Bacillus atrophaeus var. globigii, a historical biowarfare simulant.</title>
        <authorList>
            <person name="Gibbons H.S."/>
            <person name="Broomall S.M."/>
            <person name="McNew L.A."/>
            <person name="Daligault H."/>
            <person name="Chapman C."/>
            <person name="Bruce D."/>
            <person name="Karavis M."/>
            <person name="Krepps M."/>
            <person name="McGregor P.A."/>
            <person name="Hong C."/>
            <person name="Park K.H."/>
            <person name="Akmal A."/>
            <person name="Feldman A."/>
            <person name="Lin J.S."/>
            <person name="Chang W.E."/>
            <person name="Higgs B.W."/>
            <person name="Demirev P."/>
            <person name="Lindquist J."/>
            <person name="Liem A."/>
            <person name="Fochler E."/>
            <person name="Read T.D."/>
            <person name="Tapia R."/>
            <person name="Johnson S."/>
            <person name="Bishop-Lilly K.A."/>
            <person name="Detter C."/>
            <person name="Han C."/>
            <person name="Sozhamannan S."/>
            <person name="Rosenzweig C.N."/>
            <person name="Skowronski E.W."/>
        </authorList>
    </citation>
    <scope>NUCLEOTIDE SEQUENCE [LARGE SCALE GENOMIC DNA]</scope>
    <source>
        <strain evidence="3 4">Y4G10-17</strain>
    </source>
</reference>
<dbReference type="Gene3D" id="3.30.9.10">
    <property type="entry name" value="D-Amino Acid Oxidase, subunit A, domain 2"/>
    <property type="match status" value="1"/>
</dbReference>
<sequence>MASPYAVYDPLCSPTTARNHDRDISSYWQHNGPLTDTPGSAGTPCIRLPQHAEFVVVGAGYTGLNAAIELSQRGHQVVVLEAGDVAAGCSSRNAGFVLPSSGRLSLHDYRRHYGAECADNVLHEFNQGVRHVESLVKAHQIECDWQSASYVRVAHTPAHAAALRALADNDAAWPRHYLDSAHMQQRYGGLRHAHGALQQQPAARVHPRALAQGYANIALQAGSLIKTSCPVTALSAKKGGYALQTAEGEIQADKVLMCSNGYLQRSLLPALSRCQLPALSSIIVTAPLSDGQRESIGLTDRELMMDTRLLKYYYRLLPDGRLLFGGRGAVQGSDANHPRYQQALRQAMYTSMPVLKGIAVDYSWCGWISVSADSMPRVCELDTNLFASFGYCGAGISFSSLAGKRLAQRALGDRLAALPFYQLPPRSFPMARMRRLGQRLYYQYARLRDAW</sequence>
<proteinExistence type="predicted"/>
<dbReference type="Pfam" id="PF01266">
    <property type="entry name" value="DAO"/>
    <property type="match status" value="1"/>
</dbReference>
<dbReference type="EMBL" id="PIPO01000007">
    <property type="protein sequence ID" value="RUO29632.1"/>
    <property type="molecule type" value="Genomic_DNA"/>
</dbReference>
<dbReference type="InterPro" id="IPR036188">
    <property type="entry name" value="FAD/NAD-bd_sf"/>
</dbReference>
<dbReference type="RefSeq" id="WP_126800003.1">
    <property type="nucleotide sequence ID" value="NZ_PIPO01000007.1"/>
</dbReference>